<dbReference type="RefSeq" id="XP_005710276.1">
    <property type="nucleotide sequence ID" value="XM_005710219.1"/>
</dbReference>
<dbReference type="InterPro" id="IPR049163">
    <property type="entry name" value="Pif1-like_2B_dom"/>
</dbReference>
<feature type="domain" description="DNA helicase Pif1-like DEAD-box helicase" evidence="3">
    <location>
        <begin position="759"/>
        <end position="976"/>
    </location>
</feature>
<evidence type="ECO:0000259" key="3">
    <source>
        <dbReference type="Pfam" id="PF05970"/>
    </source>
</evidence>
<feature type="domain" description="DNA helicase Pif1-like 2B" evidence="5">
    <location>
        <begin position="1064"/>
        <end position="1109"/>
    </location>
</feature>
<dbReference type="GO" id="GO:0006281">
    <property type="term" value="P:DNA repair"/>
    <property type="evidence" value="ECO:0007669"/>
    <property type="project" value="UniProtKB-KW"/>
</dbReference>
<evidence type="ECO:0000259" key="5">
    <source>
        <dbReference type="Pfam" id="PF21530"/>
    </source>
</evidence>
<dbReference type="GO" id="GO:0005524">
    <property type="term" value="F:ATP binding"/>
    <property type="evidence" value="ECO:0007669"/>
    <property type="project" value="UniProtKB-KW"/>
</dbReference>
<dbReference type="GeneID" id="17317994"/>
<dbReference type="Pfam" id="PF05970">
    <property type="entry name" value="PIF1"/>
    <property type="match status" value="1"/>
</dbReference>
<comment type="similarity">
    <text evidence="1">Belongs to the helicase family.</text>
</comment>
<dbReference type="PANTHER" id="PTHR10492">
    <property type="match status" value="1"/>
</dbReference>
<gene>
    <name evidence="6" type="ORF">CHC_T00008513001</name>
</gene>
<dbReference type="InterPro" id="IPR025476">
    <property type="entry name" value="Helitron_helicase-like"/>
</dbReference>
<dbReference type="Gene3D" id="3.40.50.300">
    <property type="entry name" value="P-loop containing nucleotide triphosphate hydrolases"/>
    <property type="match status" value="1"/>
</dbReference>
<dbReference type="PANTHER" id="PTHR10492:SF57">
    <property type="entry name" value="ATP-DEPENDENT DNA HELICASE"/>
    <property type="match status" value="1"/>
</dbReference>
<keyword evidence="1 6" id="KW-0347">Helicase</keyword>
<dbReference type="SUPFAM" id="SSF52540">
    <property type="entry name" value="P-loop containing nucleoside triphosphate hydrolases"/>
    <property type="match status" value="2"/>
</dbReference>
<dbReference type="GO" id="GO:0043139">
    <property type="term" value="F:5'-3' DNA helicase activity"/>
    <property type="evidence" value="ECO:0007669"/>
    <property type="project" value="UniProtKB-EC"/>
</dbReference>
<proteinExistence type="inferred from homology"/>
<dbReference type="InterPro" id="IPR010285">
    <property type="entry name" value="DNA_helicase_pif1-like_DEAD"/>
</dbReference>
<keyword evidence="1" id="KW-0067">ATP-binding</keyword>
<reference evidence="7" key="1">
    <citation type="journal article" date="2013" name="Proc. Natl. Acad. Sci. U.S.A.">
        <title>Genome structure and metabolic features in the red seaweed Chondrus crispus shed light on evolution of the Archaeplastida.</title>
        <authorList>
            <person name="Collen J."/>
            <person name="Porcel B."/>
            <person name="Carre W."/>
            <person name="Ball S.G."/>
            <person name="Chaparro C."/>
            <person name="Tonon T."/>
            <person name="Barbeyron T."/>
            <person name="Michel G."/>
            <person name="Noel B."/>
            <person name="Valentin K."/>
            <person name="Elias M."/>
            <person name="Artiguenave F."/>
            <person name="Arun A."/>
            <person name="Aury J.M."/>
            <person name="Barbosa-Neto J.F."/>
            <person name="Bothwell J.H."/>
            <person name="Bouget F.Y."/>
            <person name="Brillet L."/>
            <person name="Cabello-Hurtado F."/>
            <person name="Capella-Gutierrez S."/>
            <person name="Charrier B."/>
            <person name="Cladiere L."/>
            <person name="Cock J.M."/>
            <person name="Coelho S.M."/>
            <person name="Colleoni C."/>
            <person name="Czjzek M."/>
            <person name="Da Silva C."/>
            <person name="Delage L."/>
            <person name="Denoeud F."/>
            <person name="Deschamps P."/>
            <person name="Dittami S.M."/>
            <person name="Gabaldon T."/>
            <person name="Gachon C.M."/>
            <person name="Groisillier A."/>
            <person name="Herve C."/>
            <person name="Jabbari K."/>
            <person name="Katinka M."/>
            <person name="Kloareg B."/>
            <person name="Kowalczyk N."/>
            <person name="Labadie K."/>
            <person name="Leblanc C."/>
            <person name="Lopez P.J."/>
            <person name="McLachlan D.H."/>
            <person name="Meslet-Cladiere L."/>
            <person name="Moustafa A."/>
            <person name="Nehr Z."/>
            <person name="Nyvall Collen P."/>
            <person name="Panaud O."/>
            <person name="Partensky F."/>
            <person name="Poulain J."/>
            <person name="Rensing S.A."/>
            <person name="Rousvoal S."/>
            <person name="Samson G."/>
            <person name="Symeonidi A."/>
            <person name="Weissenbach J."/>
            <person name="Zambounis A."/>
            <person name="Wincker P."/>
            <person name="Boyen C."/>
        </authorList>
    </citation>
    <scope>NUCLEOTIDE SEQUENCE [LARGE SCALE GENOMIC DNA]</scope>
    <source>
        <strain evidence="7">cv. Stackhouse</strain>
    </source>
</reference>
<dbReference type="GO" id="GO:0016887">
    <property type="term" value="F:ATP hydrolysis activity"/>
    <property type="evidence" value="ECO:0007669"/>
    <property type="project" value="RHEA"/>
</dbReference>
<dbReference type="GO" id="GO:0006310">
    <property type="term" value="P:DNA recombination"/>
    <property type="evidence" value="ECO:0007669"/>
    <property type="project" value="UniProtKB-KW"/>
</dbReference>
<dbReference type="Gramene" id="CDF39982">
    <property type="protein sequence ID" value="CDF39982"/>
    <property type="gene ID" value="CHC_T00008513001"/>
</dbReference>
<evidence type="ECO:0000256" key="1">
    <source>
        <dbReference type="RuleBase" id="RU363044"/>
    </source>
</evidence>
<dbReference type="InterPro" id="IPR027417">
    <property type="entry name" value="P-loop_NTPase"/>
</dbReference>
<dbReference type="AlphaFoldDB" id="R7QNC4"/>
<comment type="catalytic activity">
    <reaction evidence="1">
        <text>ATP + H2O = ADP + phosphate + H(+)</text>
        <dbReference type="Rhea" id="RHEA:13065"/>
        <dbReference type="ChEBI" id="CHEBI:15377"/>
        <dbReference type="ChEBI" id="CHEBI:15378"/>
        <dbReference type="ChEBI" id="CHEBI:30616"/>
        <dbReference type="ChEBI" id="CHEBI:43474"/>
        <dbReference type="ChEBI" id="CHEBI:456216"/>
        <dbReference type="EC" id="5.6.2.3"/>
    </reaction>
</comment>
<keyword evidence="1" id="KW-0547">Nucleotide-binding</keyword>
<dbReference type="Pfam" id="PF14214">
    <property type="entry name" value="Helitron_like_N"/>
    <property type="match status" value="1"/>
</dbReference>
<dbReference type="Proteomes" id="UP000012073">
    <property type="component" value="Unassembled WGS sequence"/>
</dbReference>
<evidence type="ECO:0000256" key="2">
    <source>
        <dbReference type="SAM" id="MobiDB-lite"/>
    </source>
</evidence>
<protein>
    <recommendedName>
        <fullName evidence="1">ATP-dependent DNA helicase</fullName>
        <ecNumber evidence="1">5.6.2.3</ecNumber>
    </recommendedName>
</protein>
<keyword evidence="7" id="KW-1185">Reference proteome</keyword>
<comment type="cofactor">
    <cofactor evidence="1">
        <name>Mg(2+)</name>
        <dbReference type="ChEBI" id="CHEBI:18420"/>
    </cofactor>
</comment>
<dbReference type="KEGG" id="ccp:CHC_T00008513001"/>
<keyword evidence="1" id="KW-0227">DNA damage</keyword>
<keyword evidence="1" id="KW-0378">Hydrolase</keyword>
<name>R7QNC4_CHOCR</name>
<dbReference type="PhylomeDB" id="R7QNC4"/>
<organism evidence="6 7">
    <name type="scientific">Chondrus crispus</name>
    <name type="common">Carrageen Irish moss</name>
    <name type="synonym">Polymorpha crispa</name>
    <dbReference type="NCBI Taxonomy" id="2769"/>
    <lineage>
        <taxon>Eukaryota</taxon>
        <taxon>Rhodophyta</taxon>
        <taxon>Florideophyceae</taxon>
        <taxon>Rhodymeniophycidae</taxon>
        <taxon>Gigartinales</taxon>
        <taxon>Gigartinaceae</taxon>
        <taxon>Chondrus</taxon>
    </lineage>
</organism>
<keyword evidence="1" id="KW-0234">DNA repair</keyword>
<sequence>MRQARAVDISPVIAARQRSDRQARSASRQLFPPLPESSPSYRDLGMICVECSHCKALHFVQERIGSSSAARPIFSTCCGKGKLSLPLLPDPPALLRSLLIDDTPRARSFRKNIRAYNVALSMASVVAKWALMTQLTHMLHECNPYVQTFLCMREWAQSPHNNCPATYQMVTHADRRPSHEHVRRYNGPEASEVAALIPGNEDGEIGRRDIVVRRRGTLNSNGNEVLDPISVSHRAYDPLSYVLLFPNGRDGWYSEFRFSSVQDGRREFSTILHAAPLFQQYLVDHFCKVEAERLSYLRHNQTQLRAADYTSLRDSLGDSRRAEDEADAVPLLPNQTPQDRPDLCARVFRLKMKDLMSLFINEEVFGTVKRGLPHAHVVFFLDEVSKNDLRTPENVDRIISAEIPSAQDPELQEVVLKHMINNPCGEHNPTAVCMGERYCRKGFPKSFKHETSQSDSGVSIERPSRIGRRQQPVVVDNSWVVPHSPVLLRSFACHLNVELCVSRVGGIKYLFKYVCKGQDRAAWRLFSFDIVDRNPPVVRLAVHLPNHHTVYFEEGREQEAALRPATGTKLTEWFKANEKYPSARHIRYHKFPRYFTWKTRTKSWSANVVGRIYTVSPREGERYFLRLLLTQHAIRDSFRSSFVPLSHLFATILAHCQPSDPLSLWNDHLDMFVTDIRNRARRQPIRRQQLRDDHHATSYVLQEVQEALQTVRSDWTLANFGLPLPDDSLPALEQQNEIETPEARAQQWEGRLQTSLPLLNTNQRHAFDEIVGSLLPGVSVSALLQGSLSAVAGPSMPTRSDFLRKRRKQVIAVATSAVAAVLLDGGRTAHSVFKIPIPVSAESTCSFSANSDTGRTLQQVHLIIWDEIVMCHRHCIETVDRSLRDLMQTDRPFGGKFLVLAGDFRQILPVVLGGSRGQIVSACVKASPLYRECRFLRLTENMRLAALRADPAADVEALNFPEFLLSVGEGRLQGEQRPEWISLPQSVAFEHTIRNLCLKVFQGIRDNHADPAWLTKRVILTTKNRPLEEVHEAIGNLIPGSYRTYLSADKVENEDTNALIYPTEMLNTLTAGSALPDHKLKLKKGFIVMLLRNLDPATGHVNGARYVIENMTNNLLFLHVTTGSHQGNRLCLPRMPCGPGDDNFPIPGFTRTQLPIRTCFALTTNKAQGQSFGGRIGLDLRDHCFSHGQLYVALSRTTHPGNVTVLTRESNETTRNVVYPEVLQ</sequence>
<feature type="domain" description="Helitron helicase-like" evidence="4">
    <location>
        <begin position="265"/>
        <end position="322"/>
    </location>
</feature>
<accession>R7QNC4</accession>
<keyword evidence="1" id="KW-0233">DNA recombination</keyword>
<evidence type="ECO:0000259" key="4">
    <source>
        <dbReference type="Pfam" id="PF14214"/>
    </source>
</evidence>
<evidence type="ECO:0000313" key="7">
    <source>
        <dbReference type="Proteomes" id="UP000012073"/>
    </source>
</evidence>
<dbReference type="Pfam" id="PF21530">
    <property type="entry name" value="Pif1_2B_dom"/>
    <property type="match status" value="1"/>
</dbReference>
<dbReference type="OrthoDB" id="7698864at2759"/>
<dbReference type="GO" id="GO:0000723">
    <property type="term" value="P:telomere maintenance"/>
    <property type="evidence" value="ECO:0007669"/>
    <property type="project" value="InterPro"/>
</dbReference>
<dbReference type="EMBL" id="HG002096">
    <property type="protein sequence ID" value="CDF39982.1"/>
    <property type="molecule type" value="Genomic_DNA"/>
</dbReference>
<dbReference type="EC" id="5.6.2.3" evidence="1"/>
<evidence type="ECO:0000313" key="6">
    <source>
        <dbReference type="EMBL" id="CDF39982.1"/>
    </source>
</evidence>
<feature type="region of interest" description="Disordered" evidence="2">
    <location>
        <begin position="316"/>
        <end position="335"/>
    </location>
</feature>